<accession>A0A8J7Q2L3</accession>
<dbReference type="InterPro" id="IPR052754">
    <property type="entry name" value="NTPase_KAP_P-loop"/>
</dbReference>
<dbReference type="RefSeq" id="WP_207856317.1">
    <property type="nucleotide sequence ID" value="NZ_JAFREP010000001.1"/>
</dbReference>
<dbReference type="Proteomes" id="UP000664417">
    <property type="component" value="Unassembled WGS sequence"/>
</dbReference>
<dbReference type="PANTHER" id="PTHR22674:SF6">
    <property type="entry name" value="NTPASE KAP FAMILY P-LOOP DOMAIN-CONTAINING PROTEIN 1"/>
    <property type="match status" value="1"/>
</dbReference>
<protein>
    <recommendedName>
        <fullName evidence="1">KAP NTPase domain-containing protein</fullName>
    </recommendedName>
</protein>
<dbReference type="Pfam" id="PF07693">
    <property type="entry name" value="KAP_NTPase"/>
    <property type="match status" value="1"/>
</dbReference>
<organism evidence="2 3">
    <name type="scientific">Acanthopleuribacter pedis</name>
    <dbReference type="NCBI Taxonomy" id="442870"/>
    <lineage>
        <taxon>Bacteria</taxon>
        <taxon>Pseudomonadati</taxon>
        <taxon>Acidobacteriota</taxon>
        <taxon>Holophagae</taxon>
        <taxon>Acanthopleuribacterales</taxon>
        <taxon>Acanthopleuribacteraceae</taxon>
        <taxon>Acanthopleuribacter</taxon>
    </lineage>
</organism>
<dbReference type="EMBL" id="JAFREP010000001">
    <property type="protein sequence ID" value="MBO1317082.1"/>
    <property type="molecule type" value="Genomic_DNA"/>
</dbReference>
<evidence type="ECO:0000313" key="2">
    <source>
        <dbReference type="EMBL" id="MBO1317082.1"/>
    </source>
</evidence>
<feature type="domain" description="KAP NTPase" evidence="1">
    <location>
        <begin position="34"/>
        <end position="284"/>
    </location>
</feature>
<sequence length="416" mass="47394">MTASELLPFRALDPLLGEPHVASLKGSHFLTELETLIHTKIQPPFCLSLNGTWGSGKTSLMKALEISLEEKNYPTLWFNPWEYERADDVVQCFLANLCRRAKNKWKVTAEKLGIFSLALFTSTVDAVAQVATNKAVSFKNVKDISDTVKNSLDERGARYDDPIKIVREDFATLTDAISQNHCSGAHPLVVFLDDLDRCLPDKALEMLEALKNLFVSEKARVIFIAGIDTDVAKRFIQKRYDGMESGYAANYFRKIFHATLNLPILGAEAQEKLITDRFDQLWKDEKPPLPGRNEVIKHIQTGMERYHVRSIRHCHNVLQNYYLWCKFHGTDADESEHMVALEFILLREKEPDLVQRLSNLMRALAPATTLLSFLEGLGKKDPKPELKPLNEYGWMKYDPDLDSAKQAVTIDALRWL</sequence>
<evidence type="ECO:0000259" key="1">
    <source>
        <dbReference type="Pfam" id="PF07693"/>
    </source>
</evidence>
<dbReference type="AlphaFoldDB" id="A0A8J7Q2L3"/>
<dbReference type="Gene3D" id="3.40.50.300">
    <property type="entry name" value="P-loop containing nucleotide triphosphate hydrolases"/>
    <property type="match status" value="1"/>
</dbReference>
<dbReference type="InterPro" id="IPR027417">
    <property type="entry name" value="P-loop_NTPase"/>
</dbReference>
<keyword evidence="3" id="KW-1185">Reference proteome</keyword>
<gene>
    <name evidence="2" type="ORF">J3U88_01325</name>
</gene>
<dbReference type="SUPFAM" id="SSF52540">
    <property type="entry name" value="P-loop containing nucleoside triphosphate hydrolases"/>
    <property type="match status" value="1"/>
</dbReference>
<dbReference type="PANTHER" id="PTHR22674">
    <property type="entry name" value="NTPASE, KAP FAMILY P-LOOP DOMAIN-CONTAINING 1"/>
    <property type="match status" value="1"/>
</dbReference>
<reference evidence="2" key="1">
    <citation type="submission" date="2021-03" db="EMBL/GenBank/DDBJ databases">
        <authorList>
            <person name="Wang G."/>
        </authorList>
    </citation>
    <scope>NUCLEOTIDE SEQUENCE</scope>
    <source>
        <strain evidence="2">KCTC 12899</strain>
    </source>
</reference>
<comment type="caution">
    <text evidence="2">The sequence shown here is derived from an EMBL/GenBank/DDBJ whole genome shotgun (WGS) entry which is preliminary data.</text>
</comment>
<name>A0A8J7Q2L3_9BACT</name>
<evidence type="ECO:0000313" key="3">
    <source>
        <dbReference type="Proteomes" id="UP000664417"/>
    </source>
</evidence>
<proteinExistence type="predicted"/>
<dbReference type="InterPro" id="IPR011646">
    <property type="entry name" value="KAP_P-loop"/>
</dbReference>